<sequence length="399" mass="46244">MTNIVEKAQGYVFDLFKKELNASFLYHNYTHTERVLKSLHEIIAHSNVSEVDAEILQLAALFHDTGYTQTIDDHEKVSAQIAEDFLKENQVDTTTIKAVIACILATKFDFIPKTTNEKIICDADCSHFGKDYFPETTEFLRKELEIQGIVNFSASEWLDENIKMLSEQHQFHTDYALKNWQHQKEKNLSDLINTKNKFNKKLKKEKLKAKYKSEYKSESPDRAIQSFYRIALKNHIKLSDIADTKANILLSVNAIIISLLMSILFSKLDNPSNAYLIVPTVIFILFSVTTIILSIIATRPNVTRGKFTKEDIVEKRVNLSFFGNFHKMKLEEFEWAVSELLKDKNHVYNSLTKDLYFLGKVLNRKYRILRITYSIFMIGIIVSVLAFAISFKMQNFDFL</sequence>
<dbReference type="InterPro" id="IPR009218">
    <property type="entry name" value="HD_phosphohydro"/>
</dbReference>
<evidence type="ECO:0000256" key="4">
    <source>
        <dbReference type="ARBA" id="ARBA00022741"/>
    </source>
</evidence>
<evidence type="ECO:0000313" key="11">
    <source>
        <dbReference type="Proteomes" id="UP000003730"/>
    </source>
</evidence>
<keyword evidence="6" id="KW-0051">Antiviral defense</keyword>
<dbReference type="PATRIC" id="fig|1046627.3.peg.531"/>
<keyword evidence="2" id="KW-1003">Cell membrane</keyword>
<keyword evidence="11" id="KW-1185">Reference proteome</keyword>
<dbReference type="AlphaFoldDB" id="G2EAG0"/>
<evidence type="ECO:0000256" key="5">
    <source>
        <dbReference type="ARBA" id="ARBA00022989"/>
    </source>
</evidence>
<keyword evidence="4" id="KW-0547">Nucleotide-binding</keyword>
<evidence type="ECO:0000256" key="6">
    <source>
        <dbReference type="ARBA" id="ARBA00023118"/>
    </source>
</evidence>
<protein>
    <submittedName>
        <fullName evidence="10">HD domain-containing protein</fullName>
    </submittedName>
</protein>
<dbReference type="Proteomes" id="UP000003730">
    <property type="component" value="Unassembled WGS sequence"/>
</dbReference>
<feature type="transmembrane region" description="Helical" evidence="8">
    <location>
        <begin position="246"/>
        <end position="268"/>
    </location>
</feature>
<dbReference type="InterPro" id="IPR003607">
    <property type="entry name" value="HD/PDEase_dom"/>
</dbReference>
<gene>
    <name evidence="10" type="ORF">BZARG_2153</name>
</gene>
<evidence type="ECO:0000256" key="1">
    <source>
        <dbReference type="ARBA" id="ARBA00004236"/>
    </source>
</evidence>
<dbReference type="RefSeq" id="WP_008635191.1">
    <property type="nucleotide sequence ID" value="NZ_AFXZ01000005.1"/>
</dbReference>
<dbReference type="OrthoDB" id="5728337at2"/>
<dbReference type="eggNOG" id="COG1418">
    <property type="taxonomic scope" value="Bacteria"/>
</dbReference>
<dbReference type="PANTHER" id="PTHR21174:SF0">
    <property type="entry name" value="HD PHOSPHOHYDROLASE FAMILY PROTEIN-RELATED"/>
    <property type="match status" value="1"/>
</dbReference>
<keyword evidence="3 8" id="KW-0812">Transmembrane</keyword>
<dbReference type="InterPro" id="IPR006674">
    <property type="entry name" value="HD_domain"/>
</dbReference>
<dbReference type="GO" id="GO:0051607">
    <property type="term" value="P:defense response to virus"/>
    <property type="evidence" value="ECO:0007669"/>
    <property type="project" value="UniProtKB-KW"/>
</dbReference>
<feature type="domain" description="HD/PDEase" evidence="9">
    <location>
        <begin position="24"/>
        <end position="138"/>
    </location>
</feature>
<dbReference type="Gene3D" id="1.10.3210.10">
    <property type="entry name" value="Hypothetical protein af1432"/>
    <property type="match status" value="1"/>
</dbReference>
<dbReference type="PANTHER" id="PTHR21174">
    <property type="match status" value="1"/>
</dbReference>
<evidence type="ECO:0000256" key="7">
    <source>
        <dbReference type="ARBA" id="ARBA00023136"/>
    </source>
</evidence>
<evidence type="ECO:0000256" key="8">
    <source>
        <dbReference type="SAM" id="Phobius"/>
    </source>
</evidence>
<dbReference type="SUPFAM" id="SSF109604">
    <property type="entry name" value="HD-domain/PDEase-like"/>
    <property type="match status" value="1"/>
</dbReference>
<feature type="transmembrane region" description="Helical" evidence="8">
    <location>
        <begin position="371"/>
        <end position="391"/>
    </location>
</feature>
<keyword evidence="5 8" id="KW-1133">Transmembrane helix</keyword>
<dbReference type="SMART" id="SM00471">
    <property type="entry name" value="HDc"/>
    <property type="match status" value="1"/>
</dbReference>
<dbReference type="GO" id="GO:0000166">
    <property type="term" value="F:nucleotide binding"/>
    <property type="evidence" value="ECO:0007669"/>
    <property type="project" value="UniProtKB-KW"/>
</dbReference>
<proteinExistence type="predicted"/>
<dbReference type="CDD" id="cd00077">
    <property type="entry name" value="HDc"/>
    <property type="match status" value="1"/>
</dbReference>
<dbReference type="STRING" id="1046627.BZARG_2153"/>
<evidence type="ECO:0000256" key="2">
    <source>
        <dbReference type="ARBA" id="ARBA00022475"/>
    </source>
</evidence>
<dbReference type="EMBL" id="AFXZ01000005">
    <property type="protein sequence ID" value="EGV44585.1"/>
    <property type="molecule type" value="Genomic_DNA"/>
</dbReference>
<dbReference type="Pfam" id="PF01966">
    <property type="entry name" value="HD"/>
    <property type="match status" value="1"/>
</dbReference>
<evidence type="ECO:0000259" key="9">
    <source>
        <dbReference type="SMART" id="SM00471"/>
    </source>
</evidence>
<dbReference type="GO" id="GO:0005886">
    <property type="term" value="C:plasma membrane"/>
    <property type="evidence" value="ECO:0007669"/>
    <property type="project" value="UniProtKB-SubCell"/>
</dbReference>
<evidence type="ECO:0000256" key="3">
    <source>
        <dbReference type="ARBA" id="ARBA00022692"/>
    </source>
</evidence>
<dbReference type="Pfam" id="PF18967">
    <property type="entry name" value="PycTM"/>
    <property type="match status" value="1"/>
</dbReference>
<comment type="caution">
    <text evidence="10">The sequence shown here is derived from an EMBL/GenBank/DDBJ whole genome shotgun (WGS) entry which is preliminary data.</text>
</comment>
<reference evidence="10 11" key="1">
    <citation type="journal article" date="2008" name="Int. J. Syst. Evol. Microbiol.">
        <title>Bizionia argentinensis sp. nov., isolated from surface marine water in Antarctica.</title>
        <authorList>
            <person name="Bercovich A."/>
            <person name="Vazquez S.C."/>
            <person name="Yankilevich P."/>
            <person name="Coria S.H."/>
            <person name="Foti M."/>
            <person name="Hernandez E."/>
            <person name="Vidal A."/>
            <person name="Ruberto L."/>
            <person name="Melo C."/>
            <person name="Marenssi S."/>
            <person name="Criscuolo M."/>
            <person name="Memoli M."/>
            <person name="Arguelles M."/>
            <person name="Mac Cormack W.P."/>
        </authorList>
    </citation>
    <scope>NUCLEOTIDE SEQUENCE [LARGE SCALE GENOMIC DNA]</scope>
    <source>
        <strain evidence="10 11">JUB59</strain>
    </source>
</reference>
<feature type="transmembrane region" description="Helical" evidence="8">
    <location>
        <begin position="274"/>
        <end position="297"/>
    </location>
</feature>
<evidence type="ECO:0000313" key="10">
    <source>
        <dbReference type="EMBL" id="EGV44585.1"/>
    </source>
</evidence>
<accession>G2EAG0</accession>
<organism evidence="10 11">
    <name type="scientific">Bizionia argentinensis JUB59</name>
    <dbReference type="NCBI Taxonomy" id="1046627"/>
    <lineage>
        <taxon>Bacteria</taxon>
        <taxon>Pseudomonadati</taxon>
        <taxon>Bacteroidota</taxon>
        <taxon>Flavobacteriia</taxon>
        <taxon>Flavobacteriales</taxon>
        <taxon>Flavobacteriaceae</taxon>
        <taxon>Bizionia</taxon>
    </lineage>
</organism>
<comment type="subcellular location">
    <subcellularLocation>
        <location evidence="1">Cell membrane</location>
    </subcellularLocation>
</comment>
<dbReference type="InterPro" id="IPR043760">
    <property type="entry name" value="PycTM_dom"/>
</dbReference>
<keyword evidence="7 8" id="KW-0472">Membrane</keyword>
<name>G2EAG0_9FLAO</name>